<sequence length="569" mass="62426">MIIGIDLGTTNSLAAVWRDGKAELIPNALGHVLTPSCVSLADDGAILVGLPARDRLLTNPSLSAATFKRYMGTDRRIRLGTREFRPEELSALVLKSLVADAEAFLGEPVHEAVITVPAYFNDIQRKATRIAGELAGLKVERLLNEPTAAALAYGLHNAPLESQYLVFDLGGGTFDVSILELFAGVMEVRATAGDNFLGGEDFTDALVKGFIDHVGRDAGLRSEELTPAQHARLRIEAERVKRALSGHDLATFRFQPHERELYWDISAADYETLCAPLLARLAAPLERTLRDAGLMPSDLDRIVMVGGATRMSIVYRMLARLFGRFPSRDINPDEAIVMGAAVQAGLKARDAALKDVVMTDVCPYTLGIETCQQYDTNRYRDGVFSPIIERNTTIPASRCETYGPTSREQTAVRIKVFQGESRDTSDNIELGSLSVPLPAQSSADKEVDVRFTYDINGLLEVEATVRATGLVRTLLIEQSPGAMSPADIALSLAAIARLKVPPREWAEVQALQERMKRLYEQSLGQRRAWIGERIDQFDTIVARQNPREIARAVQILGEALLQFDTSALL</sequence>
<protein>
    <submittedName>
        <fullName evidence="5">Molecular chaperone HscC</fullName>
    </submittedName>
</protein>
<keyword evidence="2 4" id="KW-0547">Nucleotide-binding</keyword>
<dbReference type="PANTHER" id="PTHR19375">
    <property type="entry name" value="HEAT SHOCK PROTEIN 70KDA"/>
    <property type="match status" value="1"/>
</dbReference>
<dbReference type="PROSITE" id="PS00329">
    <property type="entry name" value="HSP70_2"/>
    <property type="match status" value="1"/>
</dbReference>
<dbReference type="RefSeq" id="WP_167226872.1">
    <property type="nucleotide sequence ID" value="NZ_VUYU01000012.1"/>
</dbReference>
<evidence type="ECO:0000256" key="2">
    <source>
        <dbReference type="ARBA" id="ARBA00022741"/>
    </source>
</evidence>
<dbReference type="EMBL" id="VUYU01000012">
    <property type="protein sequence ID" value="NHZ35539.1"/>
    <property type="molecule type" value="Genomic_DNA"/>
</dbReference>
<dbReference type="InterPro" id="IPR018181">
    <property type="entry name" value="Heat_shock_70_CS"/>
</dbReference>
<dbReference type="SUPFAM" id="SSF100920">
    <property type="entry name" value="Heat shock protein 70kD (HSP70), peptide-binding domain"/>
    <property type="match status" value="1"/>
</dbReference>
<comment type="caution">
    <text evidence="5">The sequence shown here is derived from an EMBL/GenBank/DDBJ whole genome shotgun (WGS) entry which is preliminary data.</text>
</comment>
<comment type="similarity">
    <text evidence="1 4">Belongs to the heat shock protein 70 family.</text>
</comment>
<dbReference type="InterPro" id="IPR029047">
    <property type="entry name" value="HSP70_peptide-bd_sf"/>
</dbReference>
<name>A0ABX0LVX8_9BURK</name>
<organism evidence="5 6">
    <name type="scientific">Massilia rubra</name>
    <dbReference type="NCBI Taxonomy" id="2607910"/>
    <lineage>
        <taxon>Bacteria</taxon>
        <taxon>Pseudomonadati</taxon>
        <taxon>Pseudomonadota</taxon>
        <taxon>Betaproteobacteria</taxon>
        <taxon>Burkholderiales</taxon>
        <taxon>Oxalobacteraceae</taxon>
        <taxon>Telluria group</taxon>
        <taxon>Massilia</taxon>
    </lineage>
</organism>
<dbReference type="CDD" id="cd10235">
    <property type="entry name" value="ASKHA_NBD_HSP70_HscC"/>
    <property type="match status" value="1"/>
</dbReference>
<dbReference type="PRINTS" id="PR00301">
    <property type="entry name" value="HEATSHOCK70"/>
</dbReference>
<keyword evidence="6" id="KW-1185">Reference proteome</keyword>
<gene>
    <name evidence="5" type="ORF">F0185_18415</name>
</gene>
<dbReference type="Proteomes" id="UP000785613">
    <property type="component" value="Unassembled WGS sequence"/>
</dbReference>
<dbReference type="Gene3D" id="3.90.640.10">
    <property type="entry name" value="Actin, Chain A, domain 4"/>
    <property type="match status" value="1"/>
</dbReference>
<evidence type="ECO:0000256" key="4">
    <source>
        <dbReference type="RuleBase" id="RU003322"/>
    </source>
</evidence>
<dbReference type="InterPro" id="IPR013126">
    <property type="entry name" value="Hsp_70_fam"/>
</dbReference>
<dbReference type="InterPro" id="IPR042030">
    <property type="entry name" value="HscC_NBD"/>
</dbReference>
<dbReference type="PROSITE" id="PS00297">
    <property type="entry name" value="HSP70_1"/>
    <property type="match status" value="1"/>
</dbReference>
<evidence type="ECO:0000256" key="3">
    <source>
        <dbReference type="ARBA" id="ARBA00022840"/>
    </source>
</evidence>
<dbReference type="Pfam" id="PF00012">
    <property type="entry name" value="HSP70"/>
    <property type="match status" value="2"/>
</dbReference>
<evidence type="ECO:0000313" key="5">
    <source>
        <dbReference type="EMBL" id="NHZ35539.1"/>
    </source>
</evidence>
<evidence type="ECO:0000313" key="6">
    <source>
        <dbReference type="Proteomes" id="UP000785613"/>
    </source>
</evidence>
<dbReference type="Gene3D" id="2.60.34.10">
    <property type="entry name" value="Substrate Binding Domain Of DNAk, Chain A, domain 1"/>
    <property type="match status" value="1"/>
</dbReference>
<accession>A0ABX0LVX8</accession>
<reference evidence="5 6" key="1">
    <citation type="submission" date="2019-09" db="EMBL/GenBank/DDBJ databases">
        <title>Taxonomy of Antarctic Massilia spp.: description of Massilia rubra sp. nov., Massilia aquatica sp. nov., Massilia mucilaginosa sp. nov., Massilia frigida sp. nov. isolated from streams, lakes and regoliths.</title>
        <authorList>
            <person name="Holochova P."/>
            <person name="Sedlacek I."/>
            <person name="Kralova S."/>
            <person name="Maslanova I."/>
            <person name="Busse H.-J."/>
            <person name="Stankova E."/>
            <person name="Vrbovska V."/>
            <person name="Kovarovic V."/>
            <person name="Bartak M."/>
            <person name="Svec P."/>
            <person name="Pantucek R."/>
        </authorList>
    </citation>
    <scope>NUCLEOTIDE SEQUENCE [LARGE SCALE GENOMIC DNA]</scope>
    <source>
        <strain evidence="5 6">CCM 8692</strain>
    </source>
</reference>
<dbReference type="SUPFAM" id="SSF53067">
    <property type="entry name" value="Actin-like ATPase domain"/>
    <property type="match status" value="2"/>
</dbReference>
<keyword evidence="3 4" id="KW-0067">ATP-binding</keyword>
<dbReference type="Gene3D" id="3.30.420.40">
    <property type="match status" value="2"/>
</dbReference>
<evidence type="ECO:0000256" key="1">
    <source>
        <dbReference type="ARBA" id="ARBA00007381"/>
    </source>
</evidence>
<dbReference type="InterPro" id="IPR043129">
    <property type="entry name" value="ATPase_NBD"/>
</dbReference>
<proteinExistence type="inferred from homology"/>